<keyword evidence="2" id="KW-1185">Reference proteome</keyword>
<accession>A0A0V0YV06</accession>
<evidence type="ECO:0000313" key="1">
    <source>
        <dbReference type="EMBL" id="KRY03948.1"/>
    </source>
</evidence>
<protein>
    <submittedName>
        <fullName evidence="1">Uncharacterized protein</fullName>
    </submittedName>
</protein>
<feature type="non-terminal residue" evidence="1">
    <location>
        <position position="1"/>
    </location>
</feature>
<evidence type="ECO:0000313" key="2">
    <source>
        <dbReference type="Proteomes" id="UP000054653"/>
    </source>
</evidence>
<feature type="non-terminal residue" evidence="1">
    <location>
        <position position="30"/>
    </location>
</feature>
<dbReference type="Proteomes" id="UP000054653">
    <property type="component" value="Unassembled WGS sequence"/>
</dbReference>
<dbReference type="EMBL" id="JYDI01006052">
    <property type="protein sequence ID" value="KRY03948.1"/>
    <property type="molecule type" value="Genomic_DNA"/>
</dbReference>
<proteinExistence type="predicted"/>
<dbReference type="AlphaFoldDB" id="A0A0V0YV06"/>
<reference evidence="1 2" key="1">
    <citation type="submission" date="2015-01" db="EMBL/GenBank/DDBJ databases">
        <title>Evolution of Trichinella species and genotypes.</title>
        <authorList>
            <person name="Korhonen P.K."/>
            <person name="Edoardo P."/>
            <person name="Giuseppe L.R."/>
            <person name="Gasser R.B."/>
        </authorList>
    </citation>
    <scope>NUCLEOTIDE SEQUENCE [LARGE SCALE GENOMIC DNA]</scope>
    <source>
        <strain evidence="1">ISS120</strain>
    </source>
</reference>
<comment type="caution">
    <text evidence="1">The sequence shown here is derived from an EMBL/GenBank/DDBJ whole genome shotgun (WGS) entry which is preliminary data.</text>
</comment>
<sequence length="30" mass="3343">LASDSDYVEVSKHDVQLPLKPSVSKLIQVF</sequence>
<gene>
    <name evidence="1" type="ORF">T03_18166</name>
</gene>
<organism evidence="1 2">
    <name type="scientific">Trichinella britovi</name>
    <name type="common">Parasitic roundworm</name>
    <dbReference type="NCBI Taxonomy" id="45882"/>
    <lineage>
        <taxon>Eukaryota</taxon>
        <taxon>Metazoa</taxon>
        <taxon>Ecdysozoa</taxon>
        <taxon>Nematoda</taxon>
        <taxon>Enoplea</taxon>
        <taxon>Dorylaimia</taxon>
        <taxon>Trichinellida</taxon>
        <taxon>Trichinellidae</taxon>
        <taxon>Trichinella</taxon>
    </lineage>
</organism>
<name>A0A0V0YV06_TRIBR</name>